<protein>
    <submittedName>
        <fullName evidence="2">Uncharacterized protein</fullName>
    </submittedName>
</protein>
<name>A0A7R9HAF9_TIMPO</name>
<evidence type="ECO:0000256" key="1">
    <source>
        <dbReference type="SAM" id="Phobius"/>
    </source>
</evidence>
<sequence length="84" mass="9552">MSDLRVPIARRRARNGLPCAVARHWLSSFLLGAVVSSALLYYSFLDRHGTFAKVQVKIYYLSQGDCDINFPSELKLTCNCREEI</sequence>
<dbReference type="AlphaFoldDB" id="A0A7R9HAF9"/>
<feature type="transmembrane region" description="Helical" evidence="1">
    <location>
        <begin position="21"/>
        <end position="44"/>
    </location>
</feature>
<evidence type="ECO:0000313" key="2">
    <source>
        <dbReference type="EMBL" id="CAD7413805.1"/>
    </source>
</evidence>
<dbReference type="EMBL" id="OD007237">
    <property type="protein sequence ID" value="CAD7413805.1"/>
    <property type="molecule type" value="Genomic_DNA"/>
</dbReference>
<accession>A0A7R9HAF9</accession>
<keyword evidence="1" id="KW-0812">Transmembrane</keyword>
<proteinExistence type="predicted"/>
<keyword evidence="1" id="KW-0472">Membrane</keyword>
<gene>
    <name evidence="2" type="ORF">TPSB3V08_LOCUS9259</name>
</gene>
<keyword evidence="1" id="KW-1133">Transmembrane helix</keyword>
<organism evidence="2">
    <name type="scientific">Timema poppense</name>
    <name type="common">Walking stick</name>
    <dbReference type="NCBI Taxonomy" id="170557"/>
    <lineage>
        <taxon>Eukaryota</taxon>
        <taxon>Metazoa</taxon>
        <taxon>Ecdysozoa</taxon>
        <taxon>Arthropoda</taxon>
        <taxon>Hexapoda</taxon>
        <taxon>Insecta</taxon>
        <taxon>Pterygota</taxon>
        <taxon>Neoptera</taxon>
        <taxon>Polyneoptera</taxon>
        <taxon>Phasmatodea</taxon>
        <taxon>Timematodea</taxon>
        <taxon>Timematoidea</taxon>
        <taxon>Timematidae</taxon>
        <taxon>Timema</taxon>
    </lineage>
</organism>
<reference evidence="2" key="1">
    <citation type="submission" date="2020-11" db="EMBL/GenBank/DDBJ databases">
        <authorList>
            <person name="Tran Van P."/>
        </authorList>
    </citation>
    <scope>NUCLEOTIDE SEQUENCE</scope>
</reference>